<proteinExistence type="inferred from homology"/>
<dbReference type="InterPro" id="IPR050306">
    <property type="entry name" value="PfkB_Carbo_kinase"/>
</dbReference>
<dbReference type="Proteomes" id="UP001597438">
    <property type="component" value="Unassembled WGS sequence"/>
</dbReference>
<keyword evidence="3 5" id="KW-0418">Kinase</keyword>
<sequence length="296" mass="32518">MNSKLKITCFGEVLWDHLPTGKRIGGAPLNVALRLQSLGVSTTMISSVGNDDNGHEIGEYLDKAGIKCLIQIDKKLPTGSVSVYLDKNGEAQYEIKEPSAWMNILKNKKIKNNIAECDVFIFGSLICRGAQSNKTLESILELAKYKVFDVNLRTPKIPIPLLEKLMKKADFLKFNETEIFTISMELGFKSSSVARCIEFISTNTGTKEICVTRGSKGVIFYTNGEYFHNSGFNVKVKDTVGAGDSFLASLVKGLHSGKTPHIALDLACAMGSLVASKEGANCKVEEMEVIDLMWFD</sequence>
<reference evidence="6" key="1">
    <citation type="journal article" date="2019" name="Int. J. Syst. Evol. Microbiol.">
        <title>The Global Catalogue of Microorganisms (GCM) 10K type strain sequencing project: providing services to taxonomists for standard genome sequencing and annotation.</title>
        <authorList>
            <consortium name="The Broad Institute Genomics Platform"/>
            <consortium name="The Broad Institute Genome Sequencing Center for Infectious Disease"/>
            <person name="Wu L."/>
            <person name="Ma J."/>
        </authorList>
    </citation>
    <scope>NUCLEOTIDE SEQUENCE [LARGE SCALE GENOMIC DNA]</scope>
    <source>
        <strain evidence="6">KCTC 52925</strain>
    </source>
</reference>
<dbReference type="InterPro" id="IPR002173">
    <property type="entry name" value="Carboh/pur_kinase_PfkB_CS"/>
</dbReference>
<comment type="caution">
    <text evidence="5">The sequence shown here is derived from an EMBL/GenBank/DDBJ whole genome shotgun (WGS) entry which is preliminary data.</text>
</comment>
<dbReference type="EC" id="2.7.1.-" evidence="5"/>
<name>A0ABW5X9Y3_9FLAO</name>
<dbReference type="RefSeq" id="WP_251740140.1">
    <property type="nucleotide sequence ID" value="NZ_JBHUOJ010000037.1"/>
</dbReference>
<dbReference type="PROSITE" id="PS00583">
    <property type="entry name" value="PFKB_KINASES_1"/>
    <property type="match status" value="1"/>
</dbReference>
<dbReference type="GO" id="GO:0016301">
    <property type="term" value="F:kinase activity"/>
    <property type="evidence" value="ECO:0007669"/>
    <property type="project" value="UniProtKB-KW"/>
</dbReference>
<dbReference type="InterPro" id="IPR011611">
    <property type="entry name" value="PfkB_dom"/>
</dbReference>
<keyword evidence="6" id="KW-1185">Reference proteome</keyword>
<dbReference type="Pfam" id="PF00294">
    <property type="entry name" value="PfkB"/>
    <property type="match status" value="1"/>
</dbReference>
<dbReference type="EMBL" id="JBHUOJ010000037">
    <property type="protein sequence ID" value="MFD2835000.1"/>
    <property type="molecule type" value="Genomic_DNA"/>
</dbReference>
<evidence type="ECO:0000256" key="1">
    <source>
        <dbReference type="ARBA" id="ARBA00010688"/>
    </source>
</evidence>
<accession>A0ABW5X9Y3</accession>
<gene>
    <name evidence="5" type="ORF">ACFSYS_17050</name>
</gene>
<evidence type="ECO:0000313" key="5">
    <source>
        <dbReference type="EMBL" id="MFD2835000.1"/>
    </source>
</evidence>
<protein>
    <submittedName>
        <fullName evidence="5">Carbohydrate kinase family protein</fullName>
        <ecNumber evidence="5">2.7.1.-</ecNumber>
    </submittedName>
</protein>
<evidence type="ECO:0000259" key="4">
    <source>
        <dbReference type="Pfam" id="PF00294"/>
    </source>
</evidence>
<feature type="domain" description="Carbohydrate kinase PfkB" evidence="4">
    <location>
        <begin position="21"/>
        <end position="282"/>
    </location>
</feature>
<evidence type="ECO:0000256" key="2">
    <source>
        <dbReference type="ARBA" id="ARBA00022679"/>
    </source>
</evidence>
<organism evidence="5 6">
    <name type="scientific">Christiangramia antarctica</name>
    <dbReference type="NCBI Taxonomy" id="2058158"/>
    <lineage>
        <taxon>Bacteria</taxon>
        <taxon>Pseudomonadati</taxon>
        <taxon>Bacteroidota</taxon>
        <taxon>Flavobacteriia</taxon>
        <taxon>Flavobacteriales</taxon>
        <taxon>Flavobacteriaceae</taxon>
        <taxon>Christiangramia</taxon>
    </lineage>
</organism>
<dbReference type="SUPFAM" id="SSF53613">
    <property type="entry name" value="Ribokinase-like"/>
    <property type="match status" value="1"/>
</dbReference>
<dbReference type="PANTHER" id="PTHR43085:SF57">
    <property type="entry name" value="CARBOHYDRATE KINASE PFKB DOMAIN-CONTAINING PROTEIN"/>
    <property type="match status" value="1"/>
</dbReference>
<dbReference type="Gene3D" id="3.40.1190.20">
    <property type="match status" value="1"/>
</dbReference>
<evidence type="ECO:0000256" key="3">
    <source>
        <dbReference type="ARBA" id="ARBA00022777"/>
    </source>
</evidence>
<dbReference type="CDD" id="cd01167">
    <property type="entry name" value="bac_FRK"/>
    <property type="match status" value="1"/>
</dbReference>
<dbReference type="InterPro" id="IPR029056">
    <property type="entry name" value="Ribokinase-like"/>
</dbReference>
<dbReference type="PANTHER" id="PTHR43085">
    <property type="entry name" value="HEXOKINASE FAMILY MEMBER"/>
    <property type="match status" value="1"/>
</dbReference>
<keyword evidence="2 5" id="KW-0808">Transferase</keyword>
<comment type="similarity">
    <text evidence="1">Belongs to the carbohydrate kinase PfkB family.</text>
</comment>
<evidence type="ECO:0000313" key="6">
    <source>
        <dbReference type="Proteomes" id="UP001597438"/>
    </source>
</evidence>